<dbReference type="Proteomes" id="UP000054770">
    <property type="component" value="Unassembled WGS sequence"/>
</dbReference>
<evidence type="ECO:0008006" key="3">
    <source>
        <dbReference type="Google" id="ProtNLM"/>
    </source>
</evidence>
<dbReference type="EMBL" id="FCON02000183">
    <property type="protein sequence ID" value="SAL85288.1"/>
    <property type="molecule type" value="Genomic_DNA"/>
</dbReference>
<gene>
    <name evidence="1" type="ORF">AWB68_07629</name>
</gene>
<evidence type="ECO:0000313" key="2">
    <source>
        <dbReference type="Proteomes" id="UP000054770"/>
    </source>
</evidence>
<organism evidence="1 2">
    <name type="scientific">Caballeronia choica</name>
    <dbReference type="NCBI Taxonomy" id="326476"/>
    <lineage>
        <taxon>Bacteria</taxon>
        <taxon>Pseudomonadati</taxon>
        <taxon>Pseudomonadota</taxon>
        <taxon>Betaproteobacteria</taxon>
        <taxon>Burkholderiales</taxon>
        <taxon>Burkholderiaceae</taxon>
        <taxon>Caballeronia</taxon>
    </lineage>
</organism>
<comment type="caution">
    <text evidence="1">The sequence shown here is derived from an EMBL/GenBank/DDBJ whole genome shotgun (WGS) entry which is preliminary data.</text>
</comment>
<protein>
    <recommendedName>
        <fullName evidence="3">Integrating conjugative element protein</fullName>
    </recommendedName>
</protein>
<accession>A0A158KVU2</accession>
<dbReference type="AlphaFoldDB" id="A0A158KVU2"/>
<reference evidence="1" key="1">
    <citation type="submission" date="2016-01" db="EMBL/GenBank/DDBJ databases">
        <authorList>
            <person name="Peeters C."/>
        </authorList>
    </citation>
    <scope>NUCLEOTIDE SEQUENCE [LARGE SCALE GENOMIC DNA]</scope>
    <source>
        <strain evidence="1">LMG 22940</strain>
    </source>
</reference>
<proteinExistence type="predicted"/>
<dbReference type="InterPro" id="IPR014996">
    <property type="entry name" value="AcaB"/>
</dbReference>
<dbReference type="NCBIfam" id="TIGR03761">
    <property type="entry name" value="ICE_PFL4669"/>
    <property type="match status" value="1"/>
</dbReference>
<dbReference type="OrthoDB" id="8524550at2"/>
<evidence type="ECO:0000313" key="1">
    <source>
        <dbReference type="EMBL" id="SAL85288.1"/>
    </source>
</evidence>
<keyword evidence="2" id="KW-1185">Reference proteome</keyword>
<dbReference type="Pfam" id="PF08900">
    <property type="entry name" value="AcaB"/>
    <property type="match status" value="1"/>
</dbReference>
<name>A0A158KVU2_9BURK</name>
<sequence length="354" mass="39051">MVTLRRTQVDAAIDAFSRSSSSPFVDGYDLDGERAILVDLIADGDPDPADPLFARYQLYTEREQSLQSMQDLHTMRQEADALVTVSNALKIRQIGGLSSDGGDRMNLHTRDAMRMFLGRSVKPGEKGYPMAGGKRVAAALRALWSLSANDNPYADWKPIEISERIAGLRHAIALEQRNILAKLDAMKQKGLDYTILQSREPASLVLGFASPYGYMIATLLVELDYLVRVVKSAVLRDLITSSSGFHRVSLAKHKCLSVFHFAVGCQQALSRPELIRLCRTDFLPIGDAAAKQRVESARALLGPVPKDVFMGQAQPRHSRRRVKHLSDAELRLLDSVPLSDDAEEANSAAKPLVQ</sequence>